<evidence type="ECO:0000256" key="1">
    <source>
        <dbReference type="ARBA" id="ARBA00005437"/>
    </source>
</evidence>
<reference evidence="3" key="2">
    <citation type="journal article" date="2023" name="IMA Fungus">
        <title>Comparative genomic study of the Penicillium genus elucidates a diverse pangenome and 15 lateral gene transfer events.</title>
        <authorList>
            <person name="Petersen C."/>
            <person name="Sorensen T."/>
            <person name="Nielsen M.R."/>
            <person name="Sondergaard T.E."/>
            <person name="Sorensen J.L."/>
            <person name="Fitzpatrick D.A."/>
            <person name="Frisvad J.C."/>
            <person name="Nielsen K.L."/>
        </authorList>
    </citation>
    <scope>NUCLEOTIDE SEQUENCE</scope>
    <source>
        <strain evidence="3">IBT 16125</strain>
    </source>
</reference>
<evidence type="ECO:0008006" key="5">
    <source>
        <dbReference type="Google" id="ProtNLM"/>
    </source>
</evidence>
<organism evidence="3 4">
    <name type="scientific">Penicillium daleae</name>
    <dbReference type="NCBI Taxonomy" id="63821"/>
    <lineage>
        <taxon>Eukaryota</taxon>
        <taxon>Fungi</taxon>
        <taxon>Dikarya</taxon>
        <taxon>Ascomycota</taxon>
        <taxon>Pezizomycotina</taxon>
        <taxon>Eurotiomycetes</taxon>
        <taxon>Eurotiomycetidae</taxon>
        <taxon>Eurotiales</taxon>
        <taxon>Aspergillaceae</taxon>
        <taxon>Penicillium</taxon>
    </lineage>
</organism>
<dbReference type="InterPro" id="IPR038595">
    <property type="entry name" value="LOR_sf"/>
</dbReference>
<evidence type="ECO:0000313" key="4">
    <source>
        <dbReference type="Proteomes" id="UP001213681"/>
    </source>
</evidence>
<sequence>MSYTSYSDARMSLHSKGFKPKPRRSMRPPDREIALRIESIVPAKTTLVLKPNGNARSVAAYTITTEDEETVYTVSGRKYGDRVCREFHDASGLPLFELHTKVLLGRPYSWFITMPGGGNIKLAEGEPRWGGNNKSMKFSFRNMAANDTKRDDDKDMTLLVSPCGDVMARYDIIDGDRRIAGVYESIHHNNTLALLPKSRRKNLRPAMDLPIVAGVDSSLVAAIAIIMFEWTYGAE</sequence>
<protein>
    <recommendedName>
        <fullName evidence="5">Tubby C-terminal domain-containing protein</fullName>
    </recommendedName>
</protein>
<feature type="transmembrane region" description="Helical" evidence="2">
    <location>
        <begin position="209"/>
        <end position="228"/>
    </location>
</feature>
<proteinExistence type="inferred from homology"/>
<evidence type="ECO:0000256" key="2">
    <source>
        <dbReference type="SAM" id="Phobius"/>
    </source>
</evidence>
<reference evidence="3" key="1">
    <citation type="submission" date="2022-12" db="EMBL/GenBank/DDBJ databases">
        <authorList>
            <person name="Petersen C."/>
        </authorList>
    </citation>
    <scope>NUCLEOTIDE SEQUENCE</scope>
    <source>
        <strain evidence="3">IBT 16125</strain>
    </source>
</reference>
<evidence type="ECO:0000313" key="3">
    <source>
        <dbReference type="EMBL" id="KAJ5443817.1"/>
    </source>
</evidence>
<name>A0AAD6G067_9EURO</name>
<dbReference type="GeneID" id="81601314"/>
<dbReference type="Gene3D" id="2.40.160.200">
    <property type="entry name" value="LURP1-related"/>
    <property type="match status" value="1"/>
</dbReference>
<dbReference type="Pfam" id="PF04525">
    <property type="entry name" value="LOR"/>
    <property type="match status" value="1"/>
</dbReference>
<comment type="similarity">
    <text evidence="1">Belongs to the LOR family.</text>
</comment>
<dbReference type="InterPro" id="IPR025659">
    <property type="entry name" value="Tubby-like_C"/>
</dbReference>
<keyword evidence="4" id="KW-1185">Reference proteome</keyword>
<dbReference type="AlphaFoldDB" id="A0AAD6G067"/>
<dbReference type="SUPFAM" id="SSF54518">
    <property type="entry name" value="Tubby C-terminal domain-like"/>
    <property type="match status" value="1"/>
</dbReference>
<accession>A0AAD6G067</accession>
<dbReference type="Proteomes" id="UP001213681">
    <property type="component" value="Unassembled WGS sequence"/>
</dbReference>
<dbReference type="RefSeq" id="XP_056763897.1">
    <property type="nucleotide sequence ID" value="XM_056911071.1"/>
</dbReference>
<keyword evidence="2" id="KW-0812">Transmembrane</keyword>
<keyword evidence="2" id="KW-1133">Transmembrane helix</keyword>
<keyword evidence="2" id="KW-0472">Membrane</keyword>
<gene>
    <name evidence="3" type="ORF">N7458_007689</name>
</gene>
<dbReference type="EMBL" id="JAPVEA010000007">
    <property type="protein sequence ID" value="KAJ5443817.1"/>
    <property type="molecule type" value="Genomic_DNA"/>
</dbReference>
<comment type="caution">
    <text evidence="3">The sequence shown here is derived from an EMBL/GenBank/DDBJ whole genome shotgun (WGS) entry which is preliminary data.</text>
</comment>
<dbReference type="InterPro" id="IPR007612">
    <property type="entry name" value="LOR"/>
</dbReference>